<keyword evidence="1" id="KW-0472">Membrane</keyword>
<gene>
    <name evidence="3" type="ORF">GFB47_02850</name>
</gene>
<evidence type="ECO:0000256" key="1">
    <source>
        <dbReference type="SAM" id="Phobius"/>
    </source>
</evidence>
<dbReference type="RefSeq" id="WP_153446402.1">
    <property type="nucleotide sequence ID" value="NZ_CP045699.1"/>
</dbReference>
<dbReference type="SUPFAM" id="SSF48452">
    <property type="entry name" value="TPR-like"/>
    <property type="match status" value="2"/>
</dbReference>
<name>A0A5Q0TGL9_9VIBR</name>
<dbReference type="AlphaFoldDB" id="A0A5Q0TGL9"/>
<organism evidence="3 4">
    <name type="scientific">Vibrio algicola</name>
    <dbReference type="NCBI Taxonomy" id="2662262"/>
    <lineage>
        <taxon>Bacteria</taxon>
        <taxon>Pseudomonadati</taxon>
        <taxon>Pseudomonadota</taxon>
        <taxon>Gammaproteobacteria</taxon>
        <taxon>Vibrionales</taxon>
        <taxon>Vibrionaceae</taxon>
        <taxon>Vibrio</taxon>
    </lineage>
</organism>
<dbReference type="Gene3D" id="1.25.40.10">
    <property type="entry name" value="Tetratricopeptide repeat domain"/>
    <property type="match status" value="2"/>
</dbReference>
<evidence type="ECO:0000313" key="3">
    <source>
        <dbReference type="EMBL" id="QGA64449.1"/>
    </source>
</evidence>
<keyword evidence="4" id="KW-1185">Reference proteome</keyword>
<dbReference type="SMART" id="SM00028">
    <property type="entry name" value="TPR"/>
    <property type="match status" value="6"/>
</dbReference>
<keyword evidence="1" id="KW-1133">Transmembrane helix</keyword>
<dbReference type="InterPro" id="IPR011990">
    <property type="entry name" value="TPR-like_helical_dom_sf"/>
</dbReference>
<feature type="signal peptide" evidence="2">
    <location>
        <begin position="1"/>
        <end position="26"/>
    </location>
</feature>
<proteinExistence type="predicted"/>
<accession>A0A5Q0TGL9</accession>
<feature type="chain" id="PRO_5024434363" evidence="2">
    <location>
        <begin position="27"/>
        <end position="763"/>
    </location>
</feature>
<evidence type="ECO:0000313" key="4">
    <source>
        <dbReference type="Proteomes" id="UP000348942"/>
    </source>
</evidence>
<reference evidence="3 4" key="1">
    <citation type="submission" date="2019-10" db="EMBL/GenBank/DDBJ databases">
        <title>Vibrio sp. nov., isolated from Coralline algae surface.</title>
        <authorList>
            <person name="Geng Y."/>
            <person name="Zhang X."/>
        </authorList>
    </citation>
    <scope>NUCLEOTIDE SEQUENCE [LARGE SCALE GENOMIC DNA]</scope>
    <source>
        <strain evidence="3 4">SM1977</strain>
    </source>
</reference>
<keyword evidence="2" id="KW-0732">Signal</keyword>
<protein>
    <submittedName>
        <fullName evidence="3">Tetratricopeptide repeat protein</fullName>
    </submittedName>
</protein>
<feature type="transmembrane region" description="Helical" evidence="1">
    <location>
        <begin position="491"/>
        <end position="508"/>
    </location>
</feature>
<evidence type="ECO:0000256" key="2">
    <source>
        <dbReference type="SAM" id="SignalP"/>
    </source>
</evidence>
<dbReference type="EMBL" id="CP045699">
    <property type="protein sequence ID" value="QGA64449.1"/>
    <property type="molecule type" value="Genomic_DNA"/>
</dbReference>
<keyword evidence="1" id="KW-0812">Transmembrane</keyword>
<dbReference type="InterPro" id="IPR019734">
    <property type="entry name" value="TPR_rpt"/>
</dbReference>
<sequence length="763" mass="87608">MNRLAQSLMVLSFLLSSLLFSTLAQAKVYLSPVAQEAERLLSVNPQKSLEVTKQFLATRKLVATNSQDYTLSKDGSENSIRTPATSIEALQIMALAYQHSNQPQQALLTIRNAESIAQHYQLPQPLLDSQLIQSQLLWQQNHNISSINQKITQIKNQLQQEAQATNWKQEFHYNLYMFEAKIYAYQGDTIKAEAAFKQAENYVIALKSTLLTIDYHLTLGQYYLEQSEYDDSLTQLLITYWMAVKEGDSIELAKANLLLAKLFYTRQVFDKAIEHTTEAADFYDNYPYSEALSDTLKLMADTYFQQGKYNLALVNYLNVLDNETALKKPEKIIDLKINIANTYLKLFDFSHAEIYLTQTIAMVKSSGYSGRDAEIYLLQAALALSNNDASAALNSSQHALTIANKIRNNRLKMDAYNIRSSAYQQQGNYQQAFKTQKHYQALWKNQQEQFNAINDEVFRQQKDIIEQSLHYAGLEDNLARSQQQYSEYQKSTFILLFVCFLMLALIIYRGSVNTKIRADLEEQTLELYTHTRSRLQNLKLLNVKLPKSLQRSSAVFEQWRLGELINEPLIDRLYFVMFDVTFLRNVYLKRGYQAGLEIEQAFGAHLKTFVTAPARLYHFADGRFLYIEPKATHQGSAKEMFEKINSWVEGFQTDTDIKRHIRMGMAEYPFLPKAYTAINDKELIDILLMAIYIGRQMSKHEGETKSQWIHLSAIKNAPAASFASDNTRLACQQAVNQGLIKIQTLSGNDELAKEIIRNEKPDF</sequence>
<dbReference type="Proteomes" id="UP000348942">
    <property type="component" value="Chromosome 1"/>
</dbReference>